<dbReference type="AlphaFoldDB" id="A0A3M6UEJ0"/>
<accession>A0A3M6UEJ0</accession>
<dbReference type="Proteomes" id="UP000275408">
    <property type="component" value="Unassembled WGS sequence"/>
</dbReference>
<name>A0A3M6UEJ0_POCDA</name>
<evidence type="ECO:0000313" key="2">
    <source>
        <dbReference type="EMBL" id="RMX52100.1"/>
    </source>
</evidence>
<keyword evidence="1" id="KW-0812">Transmembrane</keyword>
<keyword evidence="1" id="KW-1133">Transmembrane helix</keyword>
<keyword evidence="3" id="KW-1185">Reference proteome</keyword>
<gene>
    <name evidence="2" type="ORF">pdam_00019058</name>
</gene>
<evidence type="ECO:0000256" key="1">
    <source>
        <dbReference type="SAM" id="Phobius"/>
    </source>
</evidence>
<keyword evidence="1" id="KW-0472">Membrane</keyword>
<comment type="caution">
    <text evidence="2">The sequence shown here is derived from an EMBL/GenBank/DDBJ whole genome shotgun (WGS) entry which is preliminary data.</text>
</comment>
<feature type="transmembrane region" description="Helical" evidence="1">
    <location>
        <begin position="43"/>
        <end position="71"/>
    </location>
</feature>
<proteinExistence type="predicted"/>
<protein>
    <submittedName>
        <fullName evidence="2">Uncharacterized protein</fullName>
    </submittedName>
</protein>
<dbReference type="EMBL" id="RCHS01001702">
    <property type="protein sequence ID" value="RMX52100.1"/>
    <property type="molecule type" value="Genomic_DNA"/>
</dbReference>
<sequence>MRALIISEIYNRAENFQILQFARGQLALIHRKMMMRVEEFSKVAFGSSIFIIIVPPMTIVANGLLLITFLVDPLWRKLPTTINIYNGVIND</sequence>
<organism evidence="2 3">
    <name type="scientific">Pocillopora damicornis</name>
    <name type="common">Cauliflower coral</name>
    <name type="synonym">Millepora damicornis</name>
    <dbReference type="NCBI Taxonomy" id="46731"/>
    <lineage>
        <taxon>Eukaryota</taxon>
        <taxon>Metazoa</taxon>
        <taxon>Cnidaria</taxon>
        <taxon>Anthozoa</taxon>
        <taxon>Hexacorallia</taxon>
        <taxon>Scleractinia</taxon>
        <taxon>Astrocoeniina</taxon>
        <taxon>Pocilloporidae</taxon>
        <taxon>Pocillopora</taxon>
    </lineage>
</organism>
<evidence type="ECO:0000313" key="3">
    <source>
        <dbReference type="Proteomes" id="UP000275408"/>
    </source>
</evidence>
<reference evidence="2 3" key="1">
    <citation type="journal article" date="2018" name="Sci. Rep.">
        <title>Comparative analysis of the Pocillopora damicornis genome highlights role of immune system in coral evolution.</title>
        <authorList>
            <person name="Cunning R."/>
            <person name="Bay R.A."/>
            <person name="Gillette P."/>
            <person name="Baker A.C."/>
            <person name="Traylor-Knowles N."/>
        </authorList>
    </citation>
    <scope>NUCLEOTIDE SEQUENCE [LARGE SCALE GENOMIC DNA]</scope>
    <source>
        <strain evidence="2">RSMAS</strain>
        <tissue evidence="2">Whole animal</tissue>
    </source>
</reference>